<dbReference type="EMBL" id="JAMKOV010000036">
    <property type="protein sequence ID" value="KAI8035463.1"/>
    <property type="molecule type" value="Genomic_DNA"/>
</dbReference>
<keyword evidence="2" id="KW-1185">Reference proteome</keyword>
<evidence type="ECO:0000313" key="1">
    <source>
        <dbReference type="EMBL" id="KAI8035463.1"/>
    </source>
</evidence>
<organism evidence="1 2">
    <name type="scientific">Drosophila gunungcola</name>
    <name type="common">fruit fly</name>
    <dbReference type="NCBI Taxonomy" id="103775"/>
    <lineage>
        <taxon>Eukaryota</taxon>
        <taxon>Metazoa</taxon>
        <taxon>Ecdysozoa</taxon>
        <taxon>Arthropoda</taxon>
        <taxon>Hexapoda</taxon>
        <taxon>Insecta</taxon>
        <taxon>Pterygota</taxon>
        <taxon>Neoptera</taxon>
        <taxon>Endopterygota</taxon>
        <taxon>Diptera</taxon>
        <taxon>Brachycera</taxon>
        <taxon>Muscomorpha</taxon>
        <taxon>Ephydroidea</taxon>
        <taxon>Drosophilidae</taxon>
        <taxon>Drosophila</taxon>
        <taxon>Sophophora</taxon>
    </lineage>
</organism>
<gene>
    <name evidence="1" type="ORF">M5D96_011750</name>
</gene>
<feature type="non-terminal residue" evidence="1">
    <location>
        <position position="74"/>
    </location>
</feature>
<reference evidence="1" key="1">
    <citation type="journal article" date="2023" name="Genome Biol. Evol.">
        <title>Long-read-based Genome Assembly of Drosophila gunungcola Reveals Fewer Chemosensory Genes in Flower-breeding Species.</title>
        <authorList>
            <person name="Negi A."/>
            <person name="Liao B.Y."/>
            <person name="Yeh S.D."/>
        </authorList>
    </citation>
    <scope>NUCLEOTIDE SEQUENCE</scope>
    <source>
        <strain evidence="1">Sukarami</strain>
    </source>
</reference>
<dbReference type="AlphaFoldDB" id="A0A9P9YEF9"/>
<proteinExistence type="predicted"/>
<dbReference type="Proteomes" id="UP001059596">
    <property type="component" value="Unassembled WGS sequence"/>
</dbReference>
<sequence length="74" mass="8007">GPELILCALNSSQQTTKRRFSSPSYEIPLPLHLSCPTKVTAHALRFSPILSSPGFICKTFNFIPSGASSHVFSS</sequence>
<comment type="caution">
    <text evidence="1">The sequence shown here is derived from an EMBL/GenBank/DDBJ whole genome shotgun (WGS) entry which is preliminary data.</text>
</comment>
<protein>
    <submittedName>
        <fullName evidence="1">Uncharacterized protein</fullName>
    </submittedName>
</protein>
<name>A0A9P9YEF9_9MUSC</name>
<evidence type="ECO:0000313" key="2">
    <source>
        <dbReference type="Proteomes" id="UP001059596"/>
    </source>
</evidence>
<accession>A0A9P9YEF9</accession>